<keyword evidence="2" id="KW-1185">Reference proteome</keyword>
<proteinExistence type="predicted"/>
<dbReference type="Proteomes" id="UP000762676">
    <property type="component" value="Unassembled WGS sequence"/>
</dbReference>
<sequence>MKRLESGLPLQELNSASGELGKLPPLCRRAGPMISNQWKSREAILLDWAAGVTPNAARPGQANVFLDHVTLQPGNLSWRTWKVRPGPRYRGFPISQQVQWLWTSV</sequence>
<dbReference type="EMBL" id="BMAT01006051">
    <property type="protein sequence ID" value="GFS05097.1"/>
    <property type="molecule type" value="Genomic_DNA"/>
</dbReference>
<organism evidence="1 2">
    <name type="scientific">Elysia marginata</name>
    <dbReference type="NCBI Taxonomy" id="1093978"/>
    <lineage>
        <taxon>Eukaryota</taxon>
        <taxon>Metazoa</taxon>
        <taxon>Spiralia</taxon>
        <taxon>Lophotrochozoa</taxon>
        <taxon>Mollusca</taxon>
        <taxon>Gastropoda</taxon>
        <taxon>Heterobranchia</taxon>
        <taxon>Euthyneura</taxon>
        <taxon>Panpulmonata</taxon>
        <taxon>Sacoglossa</taxon>
        <taxon>Placobranchoidea</taxon>
        <taxon>Plakobranchidae</taxon>
        <taxon>Elysia</taxon>
    </lineage>
</organism>
<name>A0AAV4I7W9_9GAST</name>
<evidence type="ECO:0000313" key="1">
    <source>
        <dbReference type="EMBL" id="GFS05097.1"/>
    </source>
</evidence>
<evidence type="ECO:0000313" key="2">
    <source>
        <dbReference type="Proteomes" id="UP000762676"/>
    </source>
</evidence>
<protein>
    <submittedName>
        <fullName evidence="1">Uncharacterized protein</fullName>
    </submittedName>
</protein>
<reference evidence="1 2" key="1">
    <citation type="journal article" date="2021" name="Elife">
        <title>Chloroplast acquisition without the gene transfer in kleptoplastic sea slugs, Plakobranchus ocellatus.</title>
        <authorList>
            <person name="Maeda T."/>
            <person name="Takahashi S."/>
            <person name="Yoshida T."/>
            <person name="Shimamura S."/>
            <person name="Takaki Y."/>
            <person name="Nagai Y."/>
            <person name="Toyoda A."/>
            <person name="Suzuki Y."/>
            <person name="Arimoto A."/>
            <person name="Ishii H."/>
            <person name="Satoh N."/>
            <person name="Nishiyama T."/>
            <person name="Hasebe M."/>
            <person name="Maruyama T."/>
            <person name="Minagawa J."/>
            <person name="Obokata J."/>
            <person name="Shigenobu S."/>
        </authorList>
    </citation>
    <scope>NUCLEOTIDE SEQUENCE [LARGE SCALE GENOMIC DNA]</scope>
</reference>
<gene>
    <name evidence="1" type="ORF">ElyMa_002928600</name>
</gene>
<comment type="caution">
    <text evidence="1">The sequence shown here is derived from an EMBL/GenBank/DDBJ whole genome shotgun (WGS) entry which is preliminary data.</text>
</comment>
<dbReference type="AlphaFoldDB" id="A0AAV4I7W9"/>
<accession>A0AAV4I7W9</accession>